<dbReference type="AlphaFoldDB" id="A0A812RYT7"/>
<gene>
    <name evidence="1" type="ORF">SNEC2469_LOCUS12796</name>
</gene>
<name>A0A812RYT7_9DINO</name>
<dbReference type="EMBL" id="CAJNJA010020362">
    <property type="protein sequence ID" value="CAE7458779.1"/>
    <property type="molecule type" value="Genomic_DNA"/>
</dbReference>
<accession>A0A812RYT7</accession>
<reference evidence="1" key="1">
    <citation type="submission" date="2021-02" db="EMBL/GenBank/DDBJ databases">
        <authorList>
            <person name="Dougan E. K."/>
            <person name="Rhodes N."/>
            <person name="Thang M."/>
            <person name="Chan C."/>
        </authorList>
    </citation>
    <scope>NUCLEOTIDE SEQUENCE</scope>
</reference>
<evidence type="ECO:0000313" key="2">
    <source>
        <dbReference type="Proteomes" id="UP000601435"/>
    </source>
</evidence>
<evidence type="ECO:0000313" key="1">
    <source>
        <dbReference type="EMBL" id="CAE7458779.1"/>
    </source>
</evidence>
<dbReference type="Proteomes" id="UP000601435">
    <property type="component" value="Unassembled WGS sequence"/>
</dbReference>
<dbReference type="OrthoDB" id="431557at2759"/>
<comment type="caution">
    <text evidence="1">The sequence shown here is derived from an EMBL/GenBank/DDBJ whole genome shotgun (WGS) entry which is preliminary data.</text>
</comment>
<organism evidence="1 2">
    <name type="scientific">Symbiodinium necroappetens</name>
    <dbReference type="NCBI Taxonomy" id="1628268"/>
    <lineage>
        <taxon>Eukaryota</taxon>
        <taxon>Sar</taxon>
        <taxon>Alveolata</taxon>
        <taxon>Dinophyceae</taxon>
        <taxon>Suessiales</taxon>
        <taxon>Symbiodiniaceae</taxon>
        <taxon>Symbiodinium</taxon>
    </lineage>
</organism>
<keyword evidence="2" id="KW-1185">Reference proteome</keyword>
<protein>
    <submittedName>
        <fullName evidence="1">Uncharacterized protein</fullName>
    </submittedName>
</protein>
<proteinExistence type="predicted"/>
<sequence length="145" mass="15769">MPKPQNPCYAKAVPETWQAVLHTDPRQLLETLEARGGHDEVSARALEVSRKLFDFAGMADSIGNAAKWCQDTVNQVQSKVVGVQEAATLIQGANGYVQESTQLTGQAWDSMKGLSGKMGTIYKGASFRISSVRTTCIENDSKSFE</sequence>